<evidence type="ECO:0008006" key="4">
    <source>
        <dbReference type="Google" id="ProtNLM"/>
    </source>
</evidence>
<keyword evidence="1" id="KW-0732">Signal</keyword>
<dbReference type="Proteomes" id="UP000401081">
    <property type="component" value="Unassembled WGS sequence"/>
</dbReference>
<feature type="signal peptide" evidence="1">
    <location>
        <begin position="1"/>
        <end position="18"/>
    </location>
</feature>
<name>A0A485CBC9_KLUCR</name>
<dbReference type="EMBL" id="CAADJD010000024">
    <property type="protein sequence ID" value="VFS78869.1"/>
    <property type="molecule type" value="Genomic_DNA"/>
</dbReference>
<accession>A0A485CBC9</accession>
<proteinExistence type="predicted"/>
<protein>
    <recommendedName>
        <fullName evidence="4">Secreted protein</fullName>
    </recommendedName>
</protein>
<dbReference type="AlphaFoldDB" id="A0A485CBC9"/>
<gene>
    <name evidence="2" type="ORF">NCTC12993_05723</name>
</gene>
<evidence type="ECO:0000313" key="3">
    <source>
        <dbReference type="Proteomes" id="UP000401081"/>
    </source>
</evidence>
<sequence length="67" mass="7252">MANCALILKISLAMLAFAANSILCRLALQGGHIDPFHSAASGWPVVHSSCHLSCFITQKLHYRCGVR</sequence>
<feature type="chain" id="PRO_5019776422" description="Secreted protein" evidence="1">
    <location>
        <begin position="19"/>
        <end position="67"/>
    </location>
</feature>
<organism evidence="2 3">
    <name type="scientific">Kluyvera cryocrescens</name>
    <name type="common">Kluyvera citrophila</name>
    <dbReference type="NCBI Taxonomy" id="580"/>
    <lineage>
        <taxon>Bacteria</taxon>
        <taxon>Pseudomonadati</taxon>
        <taxon>Pseudomonadota</taxon>
        <taxon>Gammaproteobacteria</taxon>
        <taxon>Enterobacterales</taxon>
        <taxon>Enterobacteriaceae</taxon>
        <taxon>Kluyvera</taxon>
    </lineage>
</organism>
<evidence type="ECO:0000256" key="1">
    <source>
        <dbReference type="SAM" id="SignalP"/>
    </source>
</evidence>
<reference evidence="2 3" key="1">
    <citation type="submission" date="2019-03" db="EMBL/GenBank/DDBJ databases">
        <authorList>
            <consortium name="Pathogen Informatics"/>
        </authorList>
    </citation>
    <scope>NUCLEOTIDE SEQUENCE [LARGE SCALE GENOMIC DNA]</scope>
    <source>
        <strain evidence="2 3">NCTC12993</strain>
    </source>
</reference>
<evidence type="ECO:0000313" key="2">
    <source>
        <dbReference type="EMBL" id="VFS78869.1"/>
    </source>
</evidence>
<keyword evidence="3" id="KW-1185">Reference proteome</keyword>